<dbReference type="InterPro" id="IPR036097">
    <property type="entry name" value="HisK_dim/P_sf"/>
</dbReference>
<dbReference type="InterPro" id="IPR003660">
    <property type="entry name" value="HAMP_dom"/>
</dbReference>
<comment type="subcellular location">
    <subcellularLocation>
        <location evidence="2">Membrane</location>
        <topology evidence="2">Multi-pass membrane protein</topology>
    </subcellularLocation>
</comment>
<keyword evidence="9" id="KW-0902">Two-component regulatory system</keyword>
<reference evidence="14 15" key="1">
    <citation type="journal article" date="2024" name="Chem. Sci.">
        <title>Discovery of megapolipeptins by genome mining of a Burkholderiales bacteria collection.</title>
        <authorList>
            <person name="Paulo B.S."/>
            <person name="Recchia M.J.J."/>
            <person name="Lee S."/>
            <person name="Fergusson C.H."/>
            <person name="Romanowski S.B."/>
            <person name="Hernandez A."/>
            <person name="Krull N."/>
            <person name="Liu D.Y."/>
            <person name="Cavanagh H."/>
            <person name="Bos A."/>
            <person name="Gray C.A."/>
            <person name="Murphy B.T."/>
            <person name="Linington R.G."/>
            <person name="Eustaquio A.S."/>
        </authorList>
    </citation>
    <scope>NUCLEOTIDE SEQUENCE [LARGE SCALE GENOMIC DNA]</scope>
    <source>
        <strain evidence="14 15">RL21-008-BIB-B</strain>
    </source>
</reference>
<evidence type="ECO:0000256" key="11">
    <source>
        <dbReference type="SAM" id="Phobius"/>
    </source>
</evidence>
<protein>
    <recommendedName>
        <fullName evidence="3">histidine kinase</fullName>
        <ecNumber evidence="3">2.7.13.3</ecNumber>
    </recommendedName>
</protein>
<dbReference type="Gene3D" id="6.10.340.10">
    <property type="match status" value="1"/>
</dbReference>
<dbReference type="InterPro" id="IPR050428">
    <property type="entry name" value="TCS_sensor_his_kinase"/>
</dbReference>
<dbReference type="GO" id="GO:0016301">
    <property type="term" value="F:kinase activity"/>
    <property type="evidence" value="ECO:0007669"/>
    <property type="project" value="UniProtKB-KW"/>
</dbReference>
<dbReference type="InterPro" id="IPR036890">
    <property type="entry name" value="HATPase_C_sf"/>
</dbReference>
<gene>
    <name evidence="14" type="ORF">PQR63_13045</name>
</gene>
<dbReference type="PRINTS" id="PR00344">
    <property type="entry name" value="BCTRLSENSOR"/>
</dbReference>
<dbReference type="SUPFAM" id="SSF55874">
    <property type="entry name" value="ATPase domain of HSP90 chaperone/DNA topoisomerase II/histidine kinase"/>
    <property type="match status" value="1"/>
</dbReference>
<dbReference type="SMART" id="SM00388">
    <property type="entry name" value="HisKA"/>
    <property type="match status" value="1"/>
</dbReference>
<evidence type="ECO:0000259" key="12">
    <source>
        <dbReference type="PROSITE" id="PS50109"/>
    </source>
</evidence>
<evidence type="ECO:0000259" key="13">
    <source>
        <dbReference type="PROSITE" id="PS50885"/>
    </source>
</evidence>
<dbReference type="InterPro" id="IPR003594">
    <property type="entry name" value="HATPase_dom"/>
</dbReference>
<evidence type="ECO:0000256" key="3">
    <source>
        <dbReference type="ARBA" id="ARBA00012438"/>
    </source>
</evidence>
<dbReference type="InterPro" id="IPR004358">
    <property type="entry name" value="Sig_transdc_His_kin-like_C"/>
</dbReference>
<feature type="domain" description="Histidine kinase" evidence="12">
    <location>
        <begin position="248"/>
        <end position="450"/>
    </location>
</feature>
<dbReference type="CDD" id="cd00075">
    <property type="entry name" value="HATPase"/>
    <property type="match status" value="1"/>
</dbReference>
<feature type="transmembrane region" description="Helical" evidence="11">
    <location>
        <begin position="6"/>
        <end position="31"/>
    </location>
</feature>
<dbReference type="PROSITE" id="PS50109">
    <property type="entry name" value="HIS_KIN"/>
    <property type="match status" value="1"/>
</dbReference>
<keyword evidence="15" id="KW-1185">Reference proteome</keyword>
<dbReference type="SMART" id="SM00387">
    <property type="entry name" value="HATPase_c"/>
    <property type="match status" value="1"/>
</dbReference>
<dbReference type="InterPro" id="IPR003661">
    <property type="entry name" value="HisK_dim/P_dom"/>
</dbReference>
<feature type="transmembrane region" description="Helical" evidence="11">
    <location>
        <begin position="166"/>
        <end position="186"/>
    </location>
</feature>
<dbReference type="Gene3D" id="3.30.565.10">
    <property type="entry name" value="Histidine kinase-like ATPase, C-terminal domain"/>
    <property type="match status" value="1"/>
</dbReference>
<feature type="domain" description="HAMP" evidence="13">
    <location>
        <begin position="187"/>
        <end position="240"/>
    </location>
</feature>
<keyword evidence="4" id="KW-0597">Phosphoprotein</keyword>
<dbReference type="EC" id="2.7.13.3" evidence="3"/>
<dbReference type="Pfam" id="PF02518">
    <property type="entry name" value="HATPase_c"/>
    <property type="match status" value="1"/>
</dbReference>
<evidence type="ECO:0000256" key="10">
    <source>
        <dbReference type="ARBA" id="ARBA00023136"/>
    </source>
</evidence>
<keyword evidence="10 11" id="KW-0472">Membrane</keyword>
<evidence type="ECO:0000256" key="8">
    <source>
        <dbReference type="ARBA" id="ARBA00022989"/>
    </source>
</evidence>
<dbReference type="CDD" id="cd00082">
    <property type="entry name" value="HisKA"/>
    <property type="match status" value="1"/>
</dbReference>
<evidence type="ECO:0000256" key="6">
    <source>
        <dbReference type="ARBA" id="ARBA00022692"/>
    </source>
</evidence>
<dbReference type="Pfam" id="PF00512">
    <property type="entry name" value="HisKA"/>
    <property type="match status" value="1"/>
</dbReference>
<evidence type="ECO:0000256" key="9">
    <source>
        <dbReference type="ARBA" id="ARBA00023012"/>
    </source>
</evidence>
<dbReference type="PANTHER" id="PTHR45436">
    <property type="entry name" value="SENSOR HISTIDINE KINASE YKOH"/>
    <property type="match status" value="1"/>
</dbReference>
<dbReference type="Proteomes" id="UP001629214">
    <property type="component" value="Unassembled WGS sequence"/>
</dbReference>
<comment type="caution">
    <text evidence="14">The sequence shown here is derived from an EMBL/GenBank/DDBJ whole genome shotgun (WGS) entry which is preliminary data.</text>
</comment>
<accession>A0ABW8Z8Q2</accession>
<dbReference type="Pfam" id="PF00672">
    <property type="entry name" value="HAMP"/>
    <property type="match status" value="1"/>
</dbReference>
<evidence type="ECO:0000256" key="1">
    <source>
        <dbReference type="ARBA" id="ARBA00000085"/>
    </source>
</evidence>
<evidence type="ECO:0000256" key="4">
    <source>
        <dbReference type="ARBA" id="ARBA00022553"/>
    </source>
</evidence>
<dbReference type="EMBL" id="JAQQFR010000007">
    <property type="protein sequence ID" value="MFL9879317.1"/>
    <property type="molecule type" value="Genomic_DNA"/>
</dbReference>
<sequence length="450" mass="49490">MKSLSFRLLTTTAIALTCISGIIVLALALLLRLGPDMLISHDLKRNAERVLAGVHFSDAGVPDSVRLNQKMTAIYSVLQQDAAYRVIDQQGAALLSSDHGVTAYVPRGASFDPARSRFRIVNNGEGQQVLTLPFTHEGRAFYVQLMRSERMHRVMLGSDSEKTQKLAIAAAIIAMLMFSLVVVWTLHRALKPLRKASAAAEKIQIDNLSARLSLQGVPTELAPLFNAFNLALQRLDDGYRVQREFLATAAHELKTPLALIRGQIELEGVNGEGQDRSALLRDLDHMARQVHQLLHLAEASERQNYAMEDIDVKDIAAEATAQLERLAQRRDVHVVDIANDEPVMVAADRGALFVLLRNLIENAIHHAPPGSAVDIDINRQGITVRDHGDGIAADAMPMLFKRFWRGAHRRDEGAGLGLSICEEIARTHGWSLRAENSAPGASFRVSFAPN</sequence>
<proteinExistence type="predicted"/>
<dbReference type="PROSITE" id="PS50885">
    <property type="entry name" value="HAMP"/>
    <property type="match status" value="1"/>
</dbReference>
<keyword evidence="8 11" id="KW-1133">Transmembrane helix</keyword>
<dbReference type="RefSeq" id="WP_408168315.1">
    <property type="nucleotide sequence ID" value="NZ_JAQQFR010000007.1"/>
</dbReference>
<dbReference type="PANTHER" id="PTHR45436:SF15">
    <property type="entry name" value="SENSOR HISTIDINE KINASE CUSS"/>
    <property type="match status" value="1"/>
</dbReference>
<evidence type="ECO:0000256" key="7">
    <source>
        <dbReference type="ARBA" id="ARBA00022777"/>
    </source>
</evidence>
<organism evidence="14 15">
    <name type="scientific">Herbaspirillum rhizosphaerae</name>
    <dbReference type="NCBI Taxonomy" id="346179"/>
    <lineage>
        <taxon>Bacteria</taxon>
        <taxon>Pseudomonadati</taxon>
        <taxon>Pseudomonadota</taxon>
        <taxon>Betaproteobacteria</taxon>
        <taxon>Burkholderiales</taxon>
        <taxon>Oxalobacteraceae</taxon>
        <taxon>Herbaspirillum</taxon>
    </lineage>
</organism>
<dbReference type="Gene3D" id="1.10.287.130">
    <property type="match status" value="1"/>
</dbReference>
<dbReference type="SMART" id="SM00304">
    <property type="entry name" value="HAMP"/>
    <property type="match status" value="1"/>
</dbReference>
<evidence type="ECO:0000256" key="2">
    <source>
        <dbReference type="ARBA" id="ARBA00004141"/>
    </source>
</evidence>
<evidence type="ECO:0000313" key="15">
    <source>
        <dbReference type="Proteomes" id="UP001629214"/>
    </source>
</evidence>
<dbReference type="SUPFAM" id="SSF47384">
    <property type="entry name" value="Homodimeric domain of signal transducing histidine kinase"/>
    <property type="match status" value="1"/>
</dbReference>
<comment type="catalytic activity">
    <reaction evidence="1">
        <text>ATP + protein L-histidine = ADP + protein N-phospho-L-histidine.</text>
        <dbReference type="EC" id="2.7.13.3"/>
    </reaction>
</comment>
<dbReference type="InterPro" id="IPR005467">
    <property type="entry name" value="His_kinase_dom"/>
</dbReference>
<keyword evidence="7 14" id="KW-0418">Kinase</keyword>
<keyword evidence="6 11" id="KW-0812">Transmembrane</keyword>
<keyword evidence="5" id="KW-0808">Transferase</keyword>
<name>A0ABW8Z8Q2_9BURK</name>
<evidence type="ECO:0000256" key="5">
    <source>
        <dbReference type="ARBA" id="ARBA00022679"/>
    </source>
</evidence>
<evidence type="ECO:0000313" key="14">
    <source>
        <dbReference type="EMBL" id="MFL9879317.1"/>
    </source>
</evidence>